<dbReference type="InterPro" id="IPR012337">
    <property type="entry name" value="RNaseH-like_sf"/>
</dbReference>
<dbReference type="PANTHER" id="PTHR37610:SF40">
    <property type="entry name" value="OS01G0909600 PROTEIN"/>
    <property type="match status" value="1"/>
</dbReference>
<dbReference type="EMBL" id="JACGWM010000014">
    <property type="protein sequence ID" value="KAL0328116.1"/>
    <property type="molecule type" value="Genomic_DNA"/>
</dbReference>
<keyword evidence="1" id="KW-0862">Zinc</keyword>
<reference evidence="4" key="2">
    <citation type="journal article" date="2024" name="Plant">
        <title>Genomic evolution and insights into agronomic trait innovations of Sesamum species.</title>
        <authorList>
            <person name="Miao H."/>
            <person name="Wang L."/>
            <person name="Qu L."/>
            <person name="Liu H."/>
            <person name="Sun Y."/>
            <person name="Le M."/>
            <person name="Wang Q."/>
            <person name="Wei S."/>
            <person name="Zheng Y."/>
            <person name="Lin W."/>
            <person name="Duan Y."/>
            <person name="Cao H."/>
            <person name="Xiong S."/>
            <person name="Wang X."/>
            <person name="Wei L."/>
            <person name="Li C."/>
            <person name="Ma Q."/>
            <person name="Ju M."/>
            <person name="Zhao R."/>
            <person name="Li G."/>
            <person name="Mu C."/>
            <person name="Tian Q."/>
            <person name="Mei H."/>
            <person name="Zhang T."/>
            <person name="Gao T."/>
            <person name="Zhang H."/>
        </authorList>
    </citation>
    <scope>NUCLEOTIDE SEQUENCE</scope>
    <source>
        <strain evidence="4">KEN8</strain>
    </source>
</reference>
<dbReference type="InterPro" id="IPR029472">
    <property type="entry name" value="Copia-like_N"/>
</dbReference>
<dbReference type="InterPro" id="IPR025314">
    <property type="entry name" value="DUF4219"/>
</dbReference>
<accession>A0AAW2MCB3</accession>
<dbReference type="Pfam" id="PF25597">
    <property type="entry name" value="SH3_retrovirus"/>
    <property type="match status" value="1"/>
</dbReference>
<dbReference type="Pfam" id="PF07727">
    <property type="entry name" value="RVT_2"/>
    <property type="match status" value="1"/>
</dbReference>
<dbReference type="Pfam" id="PF13961">
    <property type="entry name" value="DUF4219"/>
    <property type="match status" value="1"/>
</dbReference>
<comment type="caution">
    <text evidence="4">The sequence shown here is derived from an EMBL/GenBank/DDBJ whole genome shotgun (WGS) entry which is preliminary data.</text>
</comment>
<dbReference type="InterPro" id="IPR057670">
    <property type="entry name" value="SH3_retrovirus"/>
</dbReference>
<keyword evidence="1" id="KW-0863">Zinc-finger</keyword>
<proteinExistence type="predicted"/>
<dbReference type="GO" id="GO:0008270">
    <property type="term" value="F:zinc ion binding"/>
    <property type="evidence" value="ECO:0007669"/>
    <property type="project" value="UniProtKB-KW"/>
</dbReference>
<name>A0AAW2MCB3_9LAMI</name>
<dbReference type="AlphaFoldDB" id="A0AAW2MCB3"/>
<dbReference type="InterPro" id="IPR043502">
    <property type="entry name" value="DNA/RNA_pol_sf"/>
</dbReference>
<organism evidence="4">
    <name type="scientific">Sesamum calycinum</name>
    <dbReference type="NCBI Taxonomy" id="2727403"/>
    <lineage>
        <taxon>Eukaryota</taxon>
        <taxon>Viridiplantae</taxon>
        <taxon>Streptophyta</taxon>
        <taxon>Embryophyta</taxon>
        <taxon>Tracheophyta</taxon>
        <taxon>Spermatophyta</taxon>
        <taxon>Magnoliopsida</taxon>
        <taxon>eudicotyledons</taxon>
        <taxon>Gunneridae</taxon>
        <taxon>Pentapetalae</taxon>
        <taxon>asterids</taxon>
        <taxon>lamiids</taxon>
        <taxon>Lamiales</taxon>
        <taxon>Pedaliaceae</taxon>
        <taxon>Sesamum</taxon>
    </lineage>
</organism>
<gene>
    <name evidence="4" type="ORF">Scaly_2244200</name>
</gene>
<dbReference type="SUPFAM" id="SSF53098">
    <property type="entry name" value="Ribonuclease H-like"/>
    <property type="match status" value="1"/>
</dbReference>
<dbReference type="InterPro" id="IPR013103">
    <property type="entry name" value="RVT_2"/>
</dbReference>
<dbReference type="InterPro" id="IPR036397">
    <property type="entry name" value="RNaseH_sf"/>
</dbReference>
<keyword evidence="1" id="KW-0479">Metal-binding</keyword>
<evidence type="ECO:0000259" key="3">
    <source>
        <dbReference type="PROSITE" id="PS50158"/>
    </source>
</evidence>
<dbReference type="Pfam" id="PF14244">
    <property type="entry name" value="Retrotran_gag_3"/>
    <property type="match status" value="1"/>
</dbReference>
<reference evidence="4" key="1">
    <citation type="submission" date="2020-06" db="EMBL/GenBank/DDBJ databases">
        <authorList>
            <person name="Li T."/>
            <person name="Hu X."/>
            <person name="Zhang T."/>
            <person name="Song X."/>
            <person name="Zhang H."/>
            <person name="Dai N."/>
            <person name="Sheng W."/>
            <person name="Hou X."/>
            <person name="Wei L."/>
        </authorList>
    </citation>
    <scope>NUCLEOTIDE SEQUENCE</scope>
    <source>
        <strain evidence="4">KEN8</strain>
        <tissue evidence="4">Leaf</tissue>
    </source>
</reference>
<dbReference type="Gene3D" id="3.30.420.10">
    <property type="entry name" value="Ribonuclease H-like superfamily/Ribonuclease H"/>
    <property type="match status" value="1"/>
</dbReference>
<feature type="region of interest" description="Disordered" evidence="2">
    <location>
        <begin position="420"/>
        <end position="445"/>
    </location>
</feature>
<dbReference type="PANTHER" id="PTHR37610">
    <property type="entry name" value="CCHC-TYPE DOMAIN-CONTAINING PROTEIN"/>
    <property type="match status" value="1"/>
</dbReference>
<dbReference type="SMART" id="SM00343">
    <property type="entry name" value="ZnF_C2HC"/>
    <property type="match status" value="1"/>
</dbReference>
<evidence type="ECO:0000256" key="1">
    <source>
        <dbReference type="PROSITE-ProRule" id="PRU00047"/>
    </source>
</evidence>
<dbReference type="GO" id="GO:0003676">
    <property type="term" value="F:nucleic acid binding"/>
    <property type="evidence" value="ECO:0007669"/>
    <property type="project" value="InterPro"/>
</dbReference>
<evidence type="ECO:0000256" key="2">
    <source>
        <dbReference type="SAM" id="MobiDB-lite"/>
    </source>
</evidence>
<sequence length="954" mass="107710">MNGGSTHSGIDVEKLVGNNYNYWKLCMEAFLQGQDLWDLIEGDETPILADTSQNVELQRKWKIKCGKTLFSLHTSISKEYIDHVRDLNQNKYGKLFRHCSLRRIQLGYNFLENELAMATQETLMFTFCSQCCLAGSGSSSTSGTNAAHESEDLKIHTSDFPGMILVSTPLVRNNYLLWSRSVKVALTAKMKLSFIDGTCLKPIGNTEECKQWIRTDSMVFSWIMNSISKDIAKAFSYAKSARNLWLQLEARFDSERKSLDRSGTGTLCQHGRIRRATWTFLMQHKSQTITLLENFFRMNGVVERKHKHLLQIARVLMFQSHLPSKFWTEAILTATYLINRLPVKLEDTPHKSKFTKRAYRCIFVGYAFGQKGYRLYDLEDNVMLVSRDVVFHKGVFPYKNVPSPTDDYPYPVSELDDTLCSKQSSAPTFPSEPESPGTDPDPIIAIDTSIVDSPAPVPRRSSRRVSKPCWLSDFVCNISHNSTYSPVITSITPSYFEFVAAISALHEPKTYLEASASPEWKSVMGAELSALEANKTWEVTPLPSDKMPIGCRWAFKLKLNADGSIDRIDYNESFSPVAKSVTVRLFFAIAAARDWHIHQMDVNNAFLHGYLEEEIYMSPPDGYLVPTGHVCRLKRSLYGLKQASRQWNQEFTTQIVAFGFRQSKHDYCLFTKLSDSSFLVLLLYVDDILVAGSSTTMIDEVKLYLDRLVTIKDLGVAKYFLGLEVARSPQGIVVTQTKYIKDIVADTGSVHKGLIFSSQNDLALKAHSDADLASCIDTQKLLTGYCIFLGDALVSWKTKKQNTVSRSIAEAEYRSMGSTVCELSWIVYLLQDFDDEASGNRLSYVRDKFKSGLNAPSHVPSKAQLADIFTSSHSFLRSVVCDRCGKSGHIKANCRVKMRHTEVNAVHERNEPRQPTWEACFSIEVLNQPTSVTSIVHQDDAPADIRASINYNEE</sequence>
<protein>
    <submittedName>
        <fullName evidence="4">Retrovirus-related Pol polyprotein from transposon RE1</fullName>
    </submittedName>
</protein>
<dbReference type="PROSITE" id="PS50158">
    <property type="entry name" value="ZF_CCHC"/>
    <property type="match status" value="1"/>
</dbReference>
<feature type="domain" description="CCHC-type" evidence="3">
    <location>
        <begin position="881"/>
        <end position="895"/>
    </location>
</feature>
<evidence type="ECO:0000313" key="4">
    <source>
        <dbReference type="EMBL" id="KAL0328116.1"/>
    </source>
</evidence>
<dbReference type="InterPro" id="IPR001878">
    <property type="entry name" value="Znf_CCHC"/>
</dbReference>
<dbReference type="CDD" id="cd09272">
    <property type="entry name" value="RNase_HI_RT_Ty1"/>
    <property type="match status" value="1"/>
</dbReference>
<dbReference type="SUPFAM" id="SSF56672">
    <property type="entry name" value="DNA/RNA polymerases"/>
    <property type="match status" value="1"/>
</dbReference>